<dbReference type="PANTHER" id="PTHR37943:SF1">
    <property type="entry name" value="PROTEIN VES"/>
    <property type="match status" value="1"/>
</dbReference>
<protein>
    <recommendedName>
        <fullName evidence="4">HutD-family protein</fullName>
    </recommendedName>
</protein>
<accession>A0A0X3X0Z3</accession>
<dbReference type="InterPro" id="IPR010282">
    <property type="entry name" value="Uncharacterised_HutD/Ves"/>
</dbReference>
<dbReference type="OrthoDB" id="9800082at2"/>
<proteinExistence type="predicted"/>
<dbReference type="SUPFAM" id="SSF51182">
    <property type="entry name" value="RmlC-like cupins"/>
    <property type="match status" value="1"/>
</dbReference>
<feature type="region of interest" description="Disordered" evidence="1">
    <location>
        <begin position="236"/>
        <end position="277"/>
    </location>
</feature>
<feature type="compositionally biased region" description="Pro residues" evidence="1">
    <location>
        <begin position="250"/>
        <end position="261"/>
    </location>
</feature>
<dbReference type="PANTHER" id="PTHR37943">
    <property type="entry name" value="PROTEIN VES"/>
    <property type="match status" value="1"/>
</dbReference>
<gene>
    <name evidence="2" type="ORF">ADL28_12900</name>
</gene>
<comment type="caution">
    <text evidence="2">The sequence shown here is derived from an EMBL/GenBank/DDBJ whole genome shotgun (WGS) entry which is preliminary data.</text>
</comment>
<evidence type="ECO:0000256" key="1">
    <source>
        <dbReference type="SAM" id="MobiDB-lite"/>
    </source>
</evidence>
<feature type="compositionally biased region" description="Low complexity" evidence="1">
    <location>
        <begin position="236"/>
        <end position="245"/>
    </location>
</feature>
<dbReference type="InterPro" id="IPR014710">
    <property type="entry name" value="RmlC-like_jellyroll"/>
</dbReference>
<dbReference type="Pfam" id="PF05962">
    <property type="entry name" value="HutD"/>
    <property type="match status" value="1"/>
</dbReference>
<dbReference type="AlphaFoldDB" id="A0A0X3X0Z3"/>
<dbReference type="Proteomes" id="UP000053413">
    <property type="component" value="Unassembled WGS sequence"/>
</dbReference>
<reference evidence="3" key="1">
    <citation type="submission" date="2015-10" db="EMBL/GenBank/DDBJ databases">
        <authorList>
            <person name="Ju K.-S."/>
            <person name="Doroghazi J.R."/>
            <person name="Metcalf W.W."/>
        </authorList>
    </citation>
    <scope>NUCLEOTIDE SEQUENCE [LARGE SCALE GENOMIC DNA]</scope>
    <source>
        <strain evidence="3">NRRL F-8817</strain>
    </source>
</reference>
<evidence type="ECO:0000313" key="3">
    <source>
        <dbReference type="Proteomes" id="UP000053413"/>
    </source>
</evidence>
<evidence type="ECO:0000313" key="2">
    <source>
        <dbReference type="EMBL" id="KUL62592.1"/>
    </source>
</evidence>
<dbReference type="EMBL" id="LLZJ01000133">
    <property type="protein sequence ID" value="KUL62592.1"/>
    <property type="molecule type" value="Genomic_DNA"/>
</dbReference>
<feature type="region of interest" description="Disordered" evidence="1">
    <location>
        <begin position="1"/>
        <end position="58"/>
    </location>
</feature>
<organism evidence="2 3">
    <name type="scientific">Streptomyces violaceusniger</name>
    <dbReference type="NCBI Taxonomy" id="68280"/>
    <lineage>
        <taxon>Bacteria</taxon>
        <taxon>Bacillati</taxon>
        <taxon>Actinomycetota</taxon>
        <taxon>Actinomycetes</taxon>
        <taxon>Kitasatosporales</taxon>
        <taxon>Streptomycetaceae</taxon>
        <taxon>Streptomyces</taxon>
        <taxon>Streptomyces violaceusniger group</taxon>
    </lineage>
</organism>
<name>A0A0X3X0Z3_STRVO</name>
<sequence>MNTRTHSVLPPTKAAPPASLPLNPIGQAVRDGDALDMQSPRKPAGEPGNGSADTAHVIPMDTLEPQRWANGRGWTREIHREPAADAPETVPWRLSLADIEDTGPFSPFPGMERHLLSAAPVPLQLSIDGVVHDLRYTQIVTFGGTAEVATTAVHGRARALNLMVRSGIRGSLDLLGGDARLSVSAAFATALVVLDGIVALGGRRLERFDTILPGAEGTRLTLQGATVARVRVEMSAPDAAPAPAQHRPRPAPAGRPHPNPHLPADLSSHPRIRSSRP</sequence>
<evidence type="ECO:0008006" key="4">
    <source>
        <dbReference type="Google" id="ProtNLM"/>
    </source>
</evidence>
<dbReference type="Gene3D" id="2.60.120.10">
    <property type="entry name" value="Jelly Rolls"/>
    <property type="match status" value="1"/>
</dbReference>
<dbReference type="InterPro" id="IPR011051">
    <property type="entry name" value="RmlC_Cupin_sf"/>
</dbReference>